<dbReference type="PROSITE" id="PS50043">
    <property type="entry name" value="HTH_LUXR_2"/>
    <property type="match status" value="1"/>
</dbReference>
<accession>A0A1G9UZB5</accession>
<keyword evidence="2" id="KW-0805">Transcription regulation</keyword>
<evidence type="ECO:0000256" key="2">
    <source>
        <dbReference type="ARBA" id="ARBA00023015"/>
    </source>
</evidence>
<dbReference type="GO" id="GO:0003677">
    <property type="term" value="F:DNA binding"/>
    <property type="evidence" value="ECO:0007669"/>
    <property type="project" value="UniProtKB-KW"/>
</dbReference>
<feature type="domain" description="Response regulatory" evidence="7">
    <location>
        <begin position="4"/>
        <end position="122"/>
    </location>
</feature>
<evidence type="ECO:0000256" key="1">
    <source>
        <dbReference type="ARBA" id="ARBA00022553"/>
    </source>
</evidence>
<dbReference type="GO" id="GO:0006355">
    <property type="term" value="P:regulation of DNA-templated transcription"/>
    <property type="evidence" value="ECO:0007669"/>
    <property type="project" value="InterPro"/>
</dbReference>
<sequence>MKISIGIVDDHQLFLKSLVLMLHTFKKYEVVVQAINGLDLQEKIKLHDSIPEIMLIDVNMPVMDGIATASWLNQNYPAMKLVALSMNDTDKTIIEMIKAGCCAYLLKDTHPNDLEKALNEIQLKGYYNADVSNINFRRLLNYEQDLVKLNEKEKTFLQLACSDLTYKQIAALMFLSERTIDGYRESLFQKLNVQSRVGMALEAIRKGFVKL</sequence>
<dbReference type="PANTHER" id="PTHR43214:SF41">
    <property type="entry name" value="NITRATE_NITRITE RESPONSE REGULATOR PROTEIN NARP"/>
    <property type="match status" value="1"/>
</dbReference>
<dbReference type="Pfam" id="PF00196">
    <property type="entry name" value="GerE"/>
    <property type="match status" value="1"/>
</dbReference>
<organism evidence="8 9">
    <name type="scientific">Pedobacter steynii</name>
    <dbReference type="NCBI Taxonomy" id="430522"/>
    <lineage>
        <taxon>Bacteria</taxon>
        <taxon>Pseudomonadati</taxon>
        <taxon>Bacteroidota</taxon>
        <taxon>Sphingobacteriia</taxon>
        <taxon>Sphingobacteriales</taxon>
        <taxon>Sphingobacteriaceae</taxon>
        <taxon>Pedobacter</taxon>
    </lineage>
</organism>
<evidence type="ECO:0000313" key="9">
    <source>
        <dbReference type="Proteomes" id="UP000183200"/>
    </source>
</evidence>
<dbReference type="Proteomes" id="UP000183200">
    <property type="component" value="Unassembled WGS sequence"/>
</dbReference>
<dbReference type="PANTHER" id="PTHR43214">
    <property type="entry name" value="TWO-COMPONENT RESPONSE REGULATOR"/>
    <property type="match status" value="1"/>
</dbReference>
<evidence type="ECO:0000313" key="8">
    <source>
        <dbReference type="EMBL" id="SDM65294.1"/>
    </source>
</evidence>
<proteinExistence type="predicted"/>
<dbReference type="InterPro" id="IPR058245">
    <property type="entry name" value="NreC/VraR/RcsB-like_REC"/>
</dbReference>
<dbReference type="STRING" id="430522.BFS30_21640"/>
<dbReference type="CDD" id="cd06170">
    <property type="entry name" value="LuxR_C_like"/>
    <property type="match status" value="1"/>
</dbReference>
<dbReference type="PROSITE" id="PS00622">
    <property type="entry name" value="HTH_LUXR_1"/>
    <property type="match status" value="1"/>
</dbReference>
<dbReference type="InterPro" id="IPR011006">
    <property type="entry name" value="CheY-like_superfamily"/>
</dbReference>
<keyword evidence="9" id="KW-1185">Reference proteome</keyword>
<dbReference type="AlphaFoldDB" id="A0A1G9UZB5"/>
<dbReference type="Gene3D" id="3.40.50.2300">
    <property type="match status" value="1"/>
</dbReference>
<dbReference type="OrthoDB" id="9797341at2"/>
<dbReference type="EMBL" id="FNGY01000004">
    <property type="protein sequence ID" value="SDM65294.1"/>
    <property type="molecule type" value="Genomic_DNA"/>
</dbReference>
<evidence type="ECO:0000259" key="7">
    <source>
        <dbReference type="PROSITE" id="PS50110"/>
    </source>
</evidence>
<evidence type="ECO:0000256" key="4">
    <source>
        <dbReference type="ARBA" id="ARBA00023163"/>
    </source>
</evidence>
<feature type="modified residue" description="4-aspartylphosphate" evidence="5">
    <location>
        <position position="57"/>
    </location>
</feature>
<dbReference type="RefSeq" id="WP_074607655.1">
    <property type="nucleotide sequence ID" value="NZ_FNGY01000004.1"/>
</dbReference>
<dbReference type="CDD" id="cd17535">
    <property type="entry name" value="REC_NarL-like"/>
    <property type="match status" value="1"/>
</dbReference>
<feature type="domain" description="HTH luxR-type" evidence="6">
    <location>
        <begin position="142"/>
        <end position="207"/>
    </location>
</feature>
<dbReference type="PROSITE" id="PS50110">
    <property type="entry name" value="RESPONSE_REGULATORY"/>
    <property type="match status" value="1"/>
</dbReference>
<dbReference type="SMART" id="SM00421">
    <property type="entry name" value="HTH_LUXR"/>
    <property type="match status" value="1"/>
</dbReference>
<keyword evidence="1 5" id="KW-0597">Phosphoprotein</keyword>
<evidence type="ECO:0000256" key="5">
    <source>
        <dbReference type="PROSITE-ProRule" id="PRU00169"/>
    </source>
</evidence>
<dbReference type="SUPFAM" id="SSF46894">
    <property type="entry name" value="C-terminal effector domain of the bipartite response regulators"/>
    <property type="match status" value="1"/>
</dbReference>
<dbReference type="SMART" id="SM00448">
    <property type="entry name" value="REC"/>
    <property type="match status" value="1"/>
</dbReference>
<reference evidence="9" key="1">
    <citation type="submission" date="2016-10" db="EMBL/GenBank/DDBJ databases">
        <authorList>
            <person name="Varghese N."/>
            <person name="Submissions S."/>
        </authorList>
    </citation>
    <scope>NUCLEOTIDE SEQUENCE [LARGE SCALE GENOMIC DNA]</scope>
    <source>
        <strain evidence="9">DSM 19110</strain>
    </source>
</reference>
<gene>
    <name evidence="8" type="ORF">SAMN05421820_104335</name>
</gene>
<dbReference type="SUPFAM" id="SSF52172">
    <property type="entry name" value="CheY-like"/>
    <property type="match status" value="1"/>
</dbReference>
<name>A0A1G9UZB5_9SPHI</name>
<evidence type="ECO:0000256" key="3">
    <source>
        <dbReference type="ARBA" id="ARBA00023125"/>
    </source>
</evidence>
<keyword evidence="3 8" id="KW-0238">DNA-binding</keyword>
<dbReference type="InterPro" id="IPR039420">
    <property type="entry name" value="WalR-like"/>
</dbReference>
<protein>
    <submittedName>
        <fullName evidence="8">DNA-binding response regulator, NarL/FixJ family, contains REC and HTH domains</fullName>
    </submittedName>
</protein>
<dbReference type="GO" id="GO:0000160">
    <property type="term" value="P:phosphorelay signal transduction system"/>
    <property type="evidence" value="ECO:0007669"/>
    <property type="project" value="InterPro"/>
</dbReference>
<dbReference type="InterPro" id="IPR001789">
    <property type="entry name" value="Sig_transdc_resp-reg_receiver"/>
</dbReference>
<dbReference type="InterPro" id="IPR000792">
    <property type="entry name" value="Tscrpt_reg_LuxR_C"/>
</dbReference>
<evidence type="ECO:0000259" key="6">
    <source>
        <dbReference type="PROSITE" id="PS50043"/>
    </source>
</evidence>
<dbReference type="InterPro" id="IPR016032">
    <property type="entry name" value="Sig_transdc_resp-reg_C-effctor"/>
</dbReference>
<keyword evidence="4" id="KW-0804">Transcription</keyword>
<dbReference type="Pfam" id="PF00072">
    <property type="entry name" value="Response_reg"/>
    <property type="match status" value="1"/>
</dbReference>